<reference evidence="1" key="1">
    <citation type="submission" date="2019-03" db="EMBL/GenBank/DDBJ databases">
        <authorList>
            <person name="Mank J."/>
            <person name="Almeida P."/>
        </authorList>
    </citation>
    <scope>NUCLEOTIDE SEQUENCE</scope>
    <source>
        <strain evidence="1">78183</strain>
    </source>
</reference>
<name>A0A6N2LS82_SALVM</name>
<accession>A0A6N2LS82</accession>
<dbReference type="EMBL" id="CAADRP010001596">
    <property type="protein sequence ID" value="VFU43978.1"/>
    <property type="molecule type" value="Genomic_DNA"/>
</dbReference>
<proteinExistence type="predicted"/>
<gene>
    <name evidence="1" type="ORF">SVIM_LOCUS268277</name>
</gene>
<sequence length="10" mass="1058">MKTKLGPGAR</sequence>
<evidence type="ECO:0000313" key="1">
    <source>
        <dbReference type="EMBL" id="VFU43978.1"/>
    </source>
</evidence>
<protein>
    <submittedName>
        <fullName evidence="1">Uncharacterized protein</fullName>
    </submittedName>
</protein>
<organism evidence="1">
    <name type="scientific">Salix viminalis</name>
    <name type="common">Common osier</name>
    <name type="synonym">Basket willow</name>
    <dbReference type="NCBI Taxonomy" id="40686"/>
    <lineage>
        <taxon>Eukaryota</taxon>
        <taxon>Viridiplantae</taxon>
        <taxon>Streptophyta</taxon>
        <taxon>Embryophyta</taxon>
        <taxon>Tracheophyta</taxon>
        <taxon>Spermatophyta</taxon>
        <taxon>Magnoliopsida</taxon>
        <taxon>eudicotyledons</taxon>
        <taxon>Gunneridae</taxon>
        <taxon>Pentapetalae</taxon>
        <taxon>rosids</taxon>
        <taxon>fabids</taxon>
        <taxon>Malpighiales</taxon>
        <taxon>Salicaceae</taxon>
        <taxon>Saliceae</taxon>
        <taxon>Salix</taxon>
    </lineage>
</organism>